<dbReference type="Gene3D" id="3.40.50.12550">
    <property type="entry name" value="Ubiquitin-activating enzyme E1, inactive adenylation domain, subdomain 2"/>
    <property type="match status" value="1"/>
</dbReference>
<evidence type="ECO:0000256" key="4">
    <source>
        <dbReference type="ARBA" id="ARBA00022741"/>
    </source>
</evidence>
<evidence type="ECO:0000256" key="3">
    <source>
        <dbReference type="ARBA" id="ARBA00022598"/>
    </source>
</evidence>
<evidence type="ECO:0000256" key="6">
    <source>
        <dbReference type="ARBA" id="ARBA00022840"/>
    </source>
</evidence>
<evidence type="ECO:0000313" key="11">
    <source>
        <dbReference type="EMBL" id="CAE8620852.1"/>
    </source>
</evidence>
<evidence type="ECO:0000256" key="7">
    <source>
        <dbReference type="PROSITE-ProRule" id="PRU10132"/>
    </source>
</evidence>
<keyword evidence="12" id="KW-1185">Reference proteome</keyword>
<dbReference type="InterPro" id="IPR035985">
    <property type="entry name" value="Ubiquitin-activating_enz"/>
</dbReference>
<dbReference type="InterPro" id="IPR000594">
    <property type="entry name" value="ThiF_NAD_FAD-bd"/>
</dbReference>
<dbReference type="InterPro" id="IPR019572">
    <property type="entry name" value="UBA_E1_SCCH"/>
</dbReference>
<dbReference type="GO" id="GO:0005524">
    <property type="term" value="F:ATP binding"/>
    <property type="evidence" value="ECO:0007669"/>
    <property type="project" value="UniProtKB-KW"/>
</dbReference>
<dbReference type="GO" id="GO:0006511">
    <property type="term" value="P:ubiquitin-dependent protein catabolic process"/>
    <property type="evidence" value="ECO:0007669"/>
    <property type="project" value="TreeGrafter"/>
</dbReference>
<dbReference type="InterPro" id="IPR027417">
    <property type="entry name" value="P-loop_NTPase"/>
</dbReference>
<dbReference type="GO" id="GO:0005634">
    <property type="term" value="C:nucleus"/>
    <property type="evidence" value="ECO:0007669"/>
    <property type="project" value="TreeGrafter"/>
</dbReference>
<evidence type="ECO:0000259" key="9">
    <source>
        <dbReference type="Pfam" id="PF00899"/>
    </source>
</evidence>
<dbReference type="Pfam" id="PF10585">
    <property type="entry name" value="UBA_E1_SCCH"/>
    <property type="match status" value="1"/>
</dbReference>
<evidence type="ECO:0000259" key="10">
    <source>
        <dbReference type="Pfam" id="PF10585"/>
    </source>
</evidence>
<reference evidence="11" key="1">
    <citation type="submission" date="2021-02" db="EMBL/GenBank/DDBJ databases">
        <authorList>
            <person name="Dougan E. K."/>
            <person name="Rhodes N."/>
            <person name="Thang M."/>
            <person name="Chan C."/>
        </authorList>
    </citation>
    <scope>NUCLEOTIDE SEQUENCE</scope>
</reference>
<dbReference type="InterPro" id="IPR045886">
    <property type="entry name" value="ThiF/MoeB/HesA"/>
</dbReference>
<comment type="caution">
    <text evidence="11">The sequence shown here is derived from an EMBL/GenBank/DDBJ whole genome shotgun (WGS) entry which is preliminary data.</text>
</comment>
<dbReference type="SUPFAM" id="SSF69572">
    <property type="entry name" value="Activating enzymes of the ubiquitin-like proteins"/>
    <property type="match status" value="2"/>
</dbReference>
<dbReference type="InterPro" id="IPR033127">
    <property type="entry name" value="UBQ-activ_enz_E1_Cys_AS"/>
</dbReference>
<dbReference type="GO" id="GO:0005737">
    <property type="term" value="C:cytoplasm"/>
    <property type="evidence" value="ECO:0007669"/>
    <property type="project" value="TreeGrafter"/>
</dbReference>
<dbReference type="EMBL" id="CAJNNV010027596">
    <property type="protein sequence ID" value="CAE8620852.1"/>
    <property type="molecule type" value="Genomic_DNA"/>
</dbReference>
<organism evidence="11 12">
    <name type="scientific">Polarella glacialis</name>
    <name type="common">Dinoflagellate</name>
    <dbReference type="NCBI Taxonomy" id="89957"/>
    <lineage>
        <taxon>Eukaryota</taxon>
        <taxon>Sar</taxon>
        <taxon>Alveolata</taxon>
        <taxon>Dinophyceae</taxon>
        <taxon>Suessiales</taxon>
        <taxon>Suessiaceae</taxon>
        <taxon>Polarella</taxon>
    </lineage>
</organism>
<dbReference type="GO" id="GO:0006974">
    <property type="term" value="P:DNA damage response"/>
    <property type="evidence" value="ECO:0007669"/>
    <property type="project" value="TreeGrafter"/>
</dbReference>
<dbReference type="GO" id="GO:0004839">
    <property type="term" value="F:ubiquitin activating enzyme activity"/>
    <property type="evidence" value="ECO:0007669"/>
    <property type="project" value="TreeGrafter"/>
</dbReference>
<accession>A0A813G9D3</accession>
<keyword evidence="4" id="KW-0547">Nucleotide-binding</keyword>
<dbReference type="PROSITE" id="PS00865">
    <property type="entry name" value="UBIQUITIN_ACTIVAT_2"/>
    <property type="match status" value="1"/>
</dbReference>
<comment type="similarity">
    <text evidence="2">Belongs to the ubiquitin-activating E1 family.</text>
</comment>
<feature type="region of interest" description="Disordered" evidence="8">
    <location>
        <begin position="126"/>
        <end position="165"/>
    </location>
</feature>
<feature type="non-terminal residue" evidence="11">
    <location>
        <position position="891"/>
    </location>
</feature>
<proteinExistence type="inferred from homology"/>
<dbReference type="Proteomes" id="UP000654075">
    <property type="component" value="Unassembled WGS sequence"/>
</dbReference>
<feature type="active site" description="Glycyl thioester intermediate" evidence="7">
    <location>
        <position position="473"/>
    </location>
</feature>
<evidence type="ECO:0000256" key="2">
    <source>
        <dbReference type="ARBA" id="ARBA00005673"/>
    </source>
</evidence>
<name>A0A813G9D3_POLGL</name>
<comment type="pathway">
    <text evidence="1">Protein modification; protein ubiquitination.</text>
</comment>
<dbReference type="UniPathway" id="UPA00143"/>
<dbReference type="PANTHER" id="PTHR10953">
    <property type="entry name" value="UBIQUITIN-ACTIVATING ENZYME E1"/>
    <property type="match status" value="1"/>
</dbReference>
<gene>
    <name evidence="11" type="ORF">PGLA1383_LOCUS38382</name>
</gene>
<evidence type="ECO:0000256" key="1">
    <source>
        <dbReference type="ARBA" id="ARBA00004906"/>
    </source>
</evidence>
<keyword evidence="6" id="KW-0067">ATP-binding</keyword>
<dbReference type="Gene3D" id="3.40.50.720">
    <property type="entry name" value="NAD(P)-binding Rossmann-like Domain"/>
    <property type="match status" value="1"/>
</dbReference>
<dbReference type="OrthoDB" id="10252231at2759"/>
<dbReference type="Gene3D" id="1.10.10.2660">
    <property type="entry name" value="Ubiquitin-activating enzyme E1, SCCH domain"/>
    <property type="match status" value="1"/>
</dbReference>
<dbReference type="AlphaFoldDB" id="A0A813G9D3"/>
<feature type="compositionally biased region" description="Low complexity" evidence="8">
    <location>
        <begin position="139"/>
        <end position="150"/>
    </location>
</feature>
<evidence type="ECO:0008006" key="13">
    <source>
        <dbReference type="Google" id="ProtNLM"/>
    </source>
</evidence>
<dbReference type="InterPro" id="IPR042063">
    <property type="entry name" value="Ubi_acti_E1_SCCH"/>
</dbReference>
<keyword evidence="3" id="KW-0436">Ligase</keyword>
<dbReference type="Pfam" id="PF00899">
    <property type="entry name" value="ThiF"/>
    <property type="match status" value="1"/>
</dbReference>
<sequence length="891" mass="97577">SDTTVLKEHAARLEVLTVQLLRATEAAVPDVLVRPALERLAEQKQVLYELIGEAARGSAPARPSGSDLESLQALESELSDLVGSQTMELDADHGPWHNPPALRRFRQAGEAISKNLFELQKLRKRMLSSRPTAGREESSSSGSQRAAAPSMAAGHSGGPRAGRDTGMTVEQALGMLLDKKDASYKGGLIGIVHAAGVQEMTPITSHSPGKFEFVFAPKSQVDVDDEFVAKFVRHFGTPIQPLCAFLGGIVAQEVVKIAGKFTPIPGWLHFNAMEALPSEQPMDCDPIGSRYDSLAAVYGHAFCQKLQKLKYFMVGCGALGCEFMKNFALNGVCCGEGGMLTVTDADRIEMSNLTRQFLFREHNVGHPKSVAASKMAKVMNPGMNVKALEMFVGPKTEDSFDDDFWIGQDGICNALDNMEARFYVDDQCVKYEKSLLESGTMGPAGNVDPVIPFKTVTYRDGGQADEGGGIPMCTLRNFPHLPDHCIEWARDQFELLFVKSVKQMHKFAEDPGTFIADRSSSTDDAQSIFEVGLEIGHVLCRGLSLFLNLLHFQFRSPDESSGIFSPRTFKNSEKSDIFVIHERISLKDNYAAGGRSGSTIFSEILSQYGQVIFLNEPRQIWIPVLPSMDVWSTAANDRAGRLQFSPREANSSAMHPGGLPVHQAIAAAYKDIAHLAGVDASRGNIILEKFPEHAFRIGLLEEISASGLCPGQCTFIHLWRNGVEVARSIARFGSSASWYGVKGERKWCQLAELMQRSELGLSAEFRAWLEEPTPLEARLFARGLVEWYLTVQAARDGLKALQATTKFIEVRYEELLESPGKILSDVEELMGLQTSAEARQYAQQVLRRSPPAAQAATSVEEEILATVRGSKLEAMLLEAGSQLPGEDDGKP</sequence>
<dbReference type="PANTHER" id="PTHR10953:SF4">
    <property type="entry name" value="UBIQUITIN-ACTIVATING ENZYME E1 C-TERMINAL DOMAIN-CONTAINING PROTEIN"/>
    <property type="match status" value="1"/>
</dbReference>
<evidence type="ECO:0000256" key="8">
    <source>
        <dbReference type="SAM" id="MobiDB-lite"/>
    </source>
</evidence>
<evidence type="ECO:0000313" key="12">
    <source>
        <dbReference type="Proteomes" id="UP000654075"/>
    </source>
</evidence>
<feature type="domain" description="THIF-type NAD/FAD binding fold" evidence="9">
    <location>
        <begin position="295"/>
        <end position="561"/>
    </location>
</feature>
<keyword evidence="5" id="KW-0833">Ubl conjugation pathway</keyword>
<dbReference type="SUPFAM" id="SSF52540">
    <property type="entry name" value="P-loop containing nucleoside triphosphate hydrolases"/>
    <property type="match status" value="1"/>
</dbReference>
<protein>
    <recommendedName>
        <fullName evidence="13">E1 ubiquitin-activating enzyme</fullName>
    </recommendedName>
</protein>
<evidence type="ECO:0000256" key="5">
    <source>
        <dbReference type="ARBA" id="ARBA00022786"/>
    </source>
</evidence>
<feature type="domain" description="Ubiquitin-activating enzyme SCCH" evidence="10">
    <location>
        <begin position="479"/>
        <end position="526"/>
    </location>
</feature>
<dbReference type="Gene3D" id="3.40.50.300">
    <property type="entry name" value="P-loop containing nucleotide triphosphate hydrolases"/>
    <property type="match status" value="1"/>
</dbReference>